<reference evidence="2" key="1">
    <citation type="submission" date="2022-01" db="EMBL/GenBank/DDBJ databases">
        <authorList>
            <person name="Jo J.-H."/>
            <person name="Im W.-T."/>
        </authorList>
    </citation>
    <scope>NUCLEOTIDE SEQUENCE</scope>
    <source>
        <strain evidence="2">G124</strain>
    </source>
</reference>
<organism evidence="2 3">
    <name type="scientific">Sphingomonas cremea</name>
    <dbReference type="NCBI Taxonomy" id="2904799"/>
    <lineage>
        <taxon>Bacteria</taxon>
        <taxon>Pseudomonadati</taxon>
        <taxon>Pseudomonadota</taxon>
        <taxon>Alphaproteobacteria</taxon>
        <taxon>Sphingomonadales</taxon>
        <taxon>Sphingomonadaceae</taxon>
        <taxon>Sphingomonas</taxon>
    </lineage>
</organism>
<dbReference type="Gene3D" id="2.60.120.620">
    <property type="entry name" value="q2cbj1_9rhob like domain"/>
    <property type="match status" value="1"/>
</dbReference>
<proteinExistence type="predicted"/>
<evidence type="ECO:0000313" key="2">
    <source>
        <dbReference type="EMBL" id="MCF2515930.1"/>
    </source>
</evidence>
<gene>
    <name evidence="2" type="ORF">LVY65_12775</name>
</gene>
<comment type="caution">
    <text evidence="2">The sequence shown here is derived from an EMBL/GenBank/DDBJ whole genome shotgun (WGS) entry which is preliminary data.</text>
</comment>
<name>A0A9X1QMQ9_9SPHN</name>
<dbReference type="InterPro" id="IPR005123">
    <property type="entry name" value="Oxoglu/Fe-dep_dioxygenase_dom"/>
</dbReference>
<evidence type="ECO:0000313" key="3">
    <source>
        <dbReference type="Proteomes" id="UP001139410"/>
    </source>
</evidence>
<keyword evidence="3" id="KW-1185">Reference proteome</keyword>
<evidence type="ECO:0000259" key="1">
    <source>
        <dbReference type="PROSITE" id="PS51471"/>
    </source>
</evidence>
<dbReference type="Proteomes" id="UP001139410">
    <property type="component" value="Unassembled WGS sequence"/>
</dbReference>
<feature type="domain" description="Fe2OG dioxygenase" evidence="1">
    <location>
        <begin position="82"/>
        <end position="194"/>
    </location>
</feature>
<dbReference type="AlphaFoldDB" id="A0A9X1QMQ9"/>
<dbReference type="EMBL" id="JAKFGM010000003">
    <property type="protein sequence ID" value="MCF2515930.1"/>
    <property type="molecule type" value="Genomic_DNA"/>
</dbReference>
<dbReference type="Pfam" id="PF09859">
    <property type="entry name" value="Oxygenase-NA"/>
    <property type="match status" value="1"/>
</dbReference>
<sequence>MIESYDHCRFRSTINMARYGFGSGEYKYFSYPLPPALTELRPQAYDRLVGLANDWYAAMGKPDRFPAAHSDFLKRCHDAGQTRPTPLILKYGSGDYNTLHQDIYGDNVFPLQMAILLSDPADFDGGEFVLTEQRPRQQSRANVVQLAQGDAVIFAVRERPVRGTKGVYRVQHRHGVSRLHRGSRFTVGVIFHDAA</sequence>
<accession>A0A9X1QMQ9</accession>
<protein>
    <submittedName>
        <fullName evidence="2">2OG-Fe(II) oxygenase</fullName>
    </submittedName>
</protein>
<dbReference type="PROSITE" id="PS51471">
    <property type="entry name" value="FE2OG_OXY"/>
    <property type="match status" value="1"/>
</dbReference>
<dbReference type="InterPro" id="IPR018655">
    <property type="entry name" value="DUF2086"/>
</dbReference>